<name>A0A382WVK9_9ZZZZ</name>
<keyword evidence="1" id="KW-1133">Transmembrane helix</keyword>
<gene>
    <name evidence="2" type="ORF">METZ01_LOCUS415800</name>
</gene>
<evidence type="ECO:0000313" key="2">
    <source>
        <dbReference type="EMBL" id="SVD62946.1"/>
    </source>
</evidence>
<feature type="transmembrane region" description="Helical" evidence="1">
    <location>
        <begin position="12"/>
        <end position="32"/>
    </location>
</feature>
<dbReference type="EMBL" id="UINC01162929">
    <property type="protein sequence ID" value="SVD62946.1"/>
    <property type="molecule type" value="Genomic_DNA"/>
</dbReference>
<keyword evidence="1" id="KW-0472">Membrane</keyword>
<proteinExistence type="predicted"/>
<evidence type="ECO:0000256" key="1">
    <source>
        <dbReference type="SAM" id="Phobius"/>
    </source>
</evidence>
<dbReference type="AlphaFoldDB" id="A0A382WVK9"/>
<accession>A0A382WVK9</accession>
<organism evidence="2">
    <name type="scientific">marine metagenome</name>
    <dbReference type="NCBI Taxonomy" id="408172"/>
    <lineage>
        <taxon>unclassified sequences</taxon>
        <taxon>metagenomes</taxon>
        <taxon>ecological metagenomes</taxon>
    </lineage>
</organism>
<reference evidence="2" key="1">
    <citation type="submission" date="2018-05" db="EMBL/GenBank/DDBJ databases">
        <authorList>
            <person name="Lanie J.A."/>
            <person name="Ng W.-L."/>
            <person name="Kazmierczak K.M."/>
            <person name="Andrzejewski T.M."/>
            <person name="Davidsen T.M."/>
            <person name="Wayne K.J."/>
            <person name="Tettelin H."/>
            <person name="Glass J.I."/>
            <person name="Rusch D."/>
            <person name="Podicherti R."/>
            <person name="Tsui H.-C.T."/>
            <person name="Winkler M.E."/>
        </authorList>
    </citation>
    <scope>NUCLEOTIDE SEQUENCE</scope>
</reference>
<sequence>MSNREKHWEKTRGQMIITMLLWFFFGYVIFMFGE</sequence>
<feature type="non-terminal residue" evidence="2">
    <location>
        <position position="34"/>
    </location>
</feature>
<keyword evidence="1" id="KW-0812">Transmembrane</keyword>
<protein>
    <submittedName>
        <fullName evidence="2">Uncharacterized protein</fullName>
    </submittedName>
</protein>